<dbReference type="Pfam" id="PF24968">
    <property type="entry name" value="DUF7770"/>
    <property type="match status" value="1"/>
</dbReference>
<evidence type="ECO:0000313" key="2">
    <source>
        <dbReference type="EMBL" id="EYE95313.1"/>
    </source>
</evidence>
<feature type="domain" description="DUF7770" evidence="1">
    <location>
        <begin position="18"/>
        <end position="170"/>
    </location>
</feature>
<evidence type="ECO:0000259" key="1">
    <source>
        <dbReference type="Pfam" id="PF24968"/>
    </source>
</evidence>
<proteinExistence type="predicted"/>
<keyword evidence="3" id="KW-1185">Reference proteome</keyword>
<gene>
    <name evidence="2" type="ORF">EURHEDRAFT_377401</name>
</gene>
<dbReference type="RefSeq" id="XP_040639001.1">
    <property type="nucleotide sequence ID" value="XM_040778961.1"/>
</dbReference>
<dbReference type="EMBL" id="KK088422">
    <property type="protein sequence ID" value="EYE95313.1"/>
    <property type="molecule type" value="Genomic_DNA"/>
</dbReference>
<dbReference type="HOGENOM" id="CLU_085826_0_1_1"/>
<sequence>MSTLLTEEDYALPVNYIRVIIEVPETGHESDTYSGSHPSIYLLISDSGSVRLNMFRARPDDTMGTYALERCLYRCIDYPLKVVDLSAAKGITVGDVIRLIEGKGRDRYELADSGTGCRFWVKTLIDDLNAAGYIDESGAEVAQAQNSLYKNYRMEDEDSEYEEMVPGEFI</sequence>
<organism evidence="2 3">
    <name type="scientific">Aspergillus ruber (strain CBS 135680)</name>
    <dbReference type="NCBI Taxonomy" id="1388766"/>
    <lineage>
        <taxon>Eukaryota</taxon>
        <taxon>Fungi</taxon>
        <taxon>Dikarya</taxon>
        <taxon>Ascomycota</taxon>
        <taxon>Pezizomycotina</taxon>
        <taxon>Eurotiomycetes</taxon>
        <taxon>Eurotiomycetidae</taxon>
        <taxon>Eurotiales</taxon>
        <taxon>Aspergillaceae</taxon>
        <taxon>Aspergillus</taxon>
        <taxon>Aspergillus subgen. Aspergillus</taxon>
    </lineage>
</organism>
<dbReference type="GeneID" id="63694085"/>
<dbReference type="InterPro" id="IPR056672">
    <property type="entry name" value="DUF7770"/>
</dbReference>
<dbReference type="OrthoDB" id="3527137at2759"/>
<evidence type="ECO:0000313" key="3">
    <source>
        <dbReference type="Proteomes" id="UP000019804"/>
    </source>
</evidence>
<reference evidence="3" key="1">
    <citation type="journal article" date="2014" name="Nat. Commun.">
        <title>Genomic adaptations of the halophilic Dead Sea filamentous fungus Eurotium rubrum.</title>
        <authorList>
            <person name="Kis-Papo T."/>
            <person name="Weig A.R."/>
            <person name="Riley R."/>
            <person name="Persoh D."/>
            <person name="Salamov A."/>
            <person name="Sun H."/>
            <person name="Lipzen A."/>
            <person name="Wasser S.P."/>
            <person name="Rambold G."/>
            <person name="Grigoriev I.V."/>
            <person name="Nevo E."/>
        </authorList>
    </citation>
    <scope>NUCLEOTIDE SEQUENCE [LARGE SCALE GENOMIC DNA]</scope>
    <source>
        <strain evidence="3">CBS 135680</strain>
    </source>
</reference>
<protein>
    <recommendedName>
        <fullName evidence="1">DUF7770 domain-containing protein</fullName>
    </recommendedName>
</protein>
<name>A0A017SE61_ASPRC</name>
<dbReference type="AlphaFoldDB" id="A0A017SE61"/>
<dbReference type="Proteomes" id="UP000019804">
    <property type="component" value="Unassembled WGS sequence"/>
</dbReference>
<accession>A0A017SE61</accession>
<dbReference type="STRING" id="1388766.A0A017SE61"/>